<dbReference type="EMBL" id="CAJNNV010003145">
    <property type="protein sequence ID" value="CAE8588458.1"/>
    <property type="molecule type" value="Genomic_DNA"/>
</dbReference>
<dbReference type="Proteomes" id="UP000654075">
    <property type="component" value="Unassembled WGS sequence"/>
</dbReference>
<feature type="domain" description="Macro" evidence="2">
    <location>
        <begin position="200"/>
        <end position="317"/>
    </location>
</feature>
<dbReference type="AlphaFoldDB" id="A0A813DS57"/>
<comment type="caution">
    <text evidence="3">The sequence shown here is derived from an EMBL/GenBank/DDBJ whole genome shotgun (WGS) entry which is preliminary data.</text>
</comment>
<sequence length="404" mass="43115">MAGLRAAWEAHGPGAGGVLPASAQVQLHALEAKPELNGKVVTLVRWDGPSQRFIVAIQSGDRIKVRASCLQGVRGYPLQPSWINLEGGLMPADLSATVALFLPTRAVAALSGAARALRAVLWLRPGGQLLWEALLVRSFGAPAVDMARAARPGVSGPALFRGARGLRQIFGQLLEVVRGGIQTQATGVEVVACPTVRSLALGGRGAQVVIRQAAGPELEEAVQAVMQLRSLLPEMSCTLFPGGALAPHVAMVVTEPPEQLWGTLRREDSSEQTQGILSWLTRLHGNLFQAVREGGFRSLAMPTLCTGGIGVPVHLVAIGALRALHRDFSKHPTDPIRVRVACFEAGHVYPFNNIKDEILANFFLPEKADEAITAALLDGAERQDGSVFDDDDDNSNDEDDDDQR</sequence>
<dbReference type="Gene3D" id="3.40.220.10">
    <property type="entry name" value="Leucine Aminopeptidase, subunit E, domain 1"/>
    <property type="match status" value="1"/>
</dbReference>
<gene>
    <name evidence="3" type="ORF">PGLA1383_LOCUS7259</name>
</gene>
<dbReference type="Pfam" id="PF01661">
    <property type="entry name" value="Macro"/>
    <property type="match status" value="1"/>
</dbReference>
<dbReference type="OrthoDB" id="6077599at2759"/>
<evidence type="ECO:0000313" key="4">
    <source>
        <dbReference type="Proteomes" id="UP000654075"/>
    </source>
</evidence>
<keyword evidence="4" id="KW-1185">Reference proteome</keyword>
<evidence type="ECO:0000259" key="2">
    <source>
        <dbReference type="Pfam" id="PF01661"/>
    </source>
</evidence>
<organism evidence="3 4">
    <name type="scientific">Polarella glacialis</name>
    <name type="common">Dinoflagellate</name>
    <dbReference type="NCBI Taxonomy" id="89957"/>
    <lineage>
        <taxon>Eukaryota</taxon>
        <taxon>Sar</taxon>
        <taxon>Alveolata</taxon>
        <taxon>Dinophyceae</taxon>
        <taxon>Suessiales</taxon>
        <taxon>Suessiaceae</taxon>
        <taxon>Polarella</taxon>
    </lineage>
</organism>
<feature type="region of interest" description="Disordered" evidence="1">
    <location>
        <begin position="383"/>
        <end position="404"/>
    </location>
</feature>
<name>A0A813DS57_POLGL</name>
<dbReference type="SUPFAM" id="SSF52949">
    <property type="entry name" value="Macro domain-like"/>
    <property type="match status" value="1"/>
</dbReference>
<reference evidence="3" key="1">
    <citation type="submission" date="2021-02" db="EMBL/GenBank/DDBJ databases">
        <authorList>
            <person name="Dougan E. K."/>
            <person name="Rhodes N."/>
            <person name="Thang M."/>
            <person name="Chan C."/>
        </authorList>
    </citation>
    <scope>NUCLEOTIDE SEQUENCE</scope>
</reference>
<dbReference type="InterPro" id="IPR043472">
    <property type="entry name" value="Macro_dom-like"/>
</dbReference>
<evidence type="ECO:0000313" key="3">
    <source>
        <dbReference type="EMBL" id="CAE8588458.1"/>
    </source>
</evidence>
<protein>
    <recommendedName>
        <fullName evidence="2">Macro domain-containing protein</fullName>
    </recommendedName>
</protein>
<dbReference type="InterPro" id="IPR002589">
    <property type="entry name" value="Macro_dom"/>
</dbReference>
<evidence type="ECO:0000256" key="1">
    <source>
        <dbReference type="SAM" id="MobiDB-lite"/>
    </source>
</evidence>
<feature type="compositionally biased region" description="Acidic residues" evidence="1">
    <location>
        <begin position="387"/>
        <end position="404"/>
    </location>
</feature>
<proteinExistence type="predicted"/>
<accession>A0A813DS57</accession>